<name>A0A1W1D088_9ZZZZ</name>
<reference evidence="1" key="1">
    <citation type="submission" date="2016-10" db="EMBL/GenBank/DDBJ databases">
        <authorList>
            <person name="de Groot N.N."/>
        </authorList>
    </citation>
    <scope>NUCLEOTIDE SEQUENCE</scope>
</reference>
<protein>
    <submittedName>
        <fullName evidence="1">Phage terminase, large subunit</fullName>
    </submittedName>
</protein>
<accession>A0A1W1D088</accession>
<organism evidence="1">
    <name type="scientific">hydrothermal vent metagenome</name>
    <dbReference type="NCBI Taxonomy" id="652676"/>
    <lineage>
        <taxon>unclassified sequences</taxon>
        <taxon>metagenomes</taxon>
        <taxon>ecological metagenomes</taxon>
    </lineage>
</organism>
<dbReference type="AlphaFoldDB" id="A0A1W1D088"/>
<proteinExistence type="predicted"/>
<evidence type="ECO:0000313" key="1">
    <source>
        <dbReference type="EMBL" id="SFV71494.1"/>
    </source>
</evidence>
<sequence length="572" mass="65117">MMALYQYGEEFKRAWWHELVAYVLTDIIKGEGKPYTSLSFAPRHRKTTFGVRWFASYGLGMSYKSEAVKNTLKFIYATYGGDLSTKTSAETKAIVESDIFKFVFSEAKIKKDSDSKGDWNLVGNKGFFATSVGGAGTGVGADVYIADDLIKALEEGSHIVRDRAWKFYEGSVETRLEGLKRVLFIGQRLDEDDVIGRLKKWIKDNDMQDSFSEISISALNKEDKVQLKVNAIVEISKEVAYALVNREGEKLFVSHDAKEFKQLDHKAYLTFKANEKVFVQNRGVAEIDLFISLEESYSYRDLTVTRPPYTPLDESLFSRKELELKRLNRDVWDKQYMGDTRPSRAGYFLESDWREIVPHEIPNGYRYIIVDPSKKKISTADDCAIGVYNKSVGENKIVKTVLEDGVAEIMNTDDICDQIIRFGIKYPDAQIFVENAGGGEAVETRLPEKIMIYNAEAQRTGKAQFTNSKTFFNADNSEGAKNRRINLIQEPISQGYFLVNKFMDETFKVKVKKQLLAYNPMKTNNDDNIIDTAGMSYKLSSVVARSTVERVRKERVSRKVGIKKSKRGWKLG</sequence>
<dbReference type="Gene3D" id="3.30.420.240">
    <property type="match status" value="1"/>
</dbReference>
<gene>
    <name evidence="1" type="ORF">MNB_SV-13-397</name>
</gene>
<dbReference type="EMBL" id="FPHM01000253">
    <property type="protein sequence ID" value="SFV71494.1"/>
    <property type="molecule type" value="Genomic_DNA"/>
</dbReference>